<dbReference type="VEuPathDB" id="TriTrypDB:LdBPK_281920.1"/>
<feature type="region of interest" description="Disordered" evidence="5">
    <location>
        <begin position="1535"/>
        <end position="1555"/>
    </location>
</feature>
<dbReference type="PANTHER" id="PTHR45991:SF1">
    <property type="entry name" value="PACHYTENE CHECKPOINT PROTEIN 2 HOMOLOG"/>
    <property type="match status" value="1"/>
</dbReference>
<dbReference type="InterPro" id="IPR044539">
    <property type="entry name" value="Pch2-like"/>
</dbReference>
<feature type="compositionally biased region" description="Low complexity" evidence="5">
    <location>
        <begin position="342"/>
        <end position="376"/>
    </location>
</feature>
<evidence type="ECO:0000256" key="4">
    <source>
        <dbReference type="ARBA" id="ARBA00023254"/>
    </source>
</evidence>
<feature type="compositionally biased region" description="Polar residues" evidence="5">
    <location>
        <begin position="412"/>
        <end position="422"/>
    </location>
</feature>
<feature type="domain" description="AAA+ ATPase" evidence="6">
    <location>
        <begin position="2992"/>
        <end position="3145"/>
    </location>
</feature>
<dbReference type="InterPro" id="IPR003960">
    <property type="entry name" value="ATPase_AAA_CS"/>
</dbReference>
<dbReference type="InterPro" id="IPR003593">
    <property type="entry name" value="AAA+_ATPase"/>
</dbReference>
<keyword evidence="4" id="KW-0469">Meiosis</keyword>
<protein>
    <submittedName>
        <fullName evidence="7">ATPase associated with various cellular activities (AAA) family protein</fullName>
    </submittedName>
</protein>
<feature type="region of interest" description="Disordered" evidence="5">
    <location>
        <begin position="1001"/>
        <end position="1051"/>
    </location>
</feature>
<dbReference type="InterPro" id="IPR027417">
    <property type="entry name" value="P-loop_NTPase"/>
</dbReference>
<dbReference type="Pfam" id="PF00004">
    <property type="entry name" value="AAA"/>
    <property type="match status" value="1"/>
</dbReference>
<feature type="compositionally biased region" description="Low complexity" evidence="5">
    <location>
        <begin position="2469"/>
        <end position="2495"/>
    </location>
</feature>
<dbReference type="FunFam" id="3.40.50.300:FF:001527">
    <property type="entry name" value="AAA family ATPase"/>
    <property type="match status" value="1"/>
</dbReference>
<feature type="region of interest" description="Disordered" evidence="5">
    <location>
        <begin position="211"/>
        <end position="424"/>
    </location>
</feature>
<evidence type="ECO:0000256" key="2">
    <source>
        <dbReference type="ARBA" id="ARBA00022741"/>
    </source>
</evidence>
<reference evidence="8" key="1">
    <citation type="submission" date="2019-02" db="EMBL/GenBank/DDBJ databases">
        <title>FDA dAtabase for Regulatory Grade micrObial Sequences (FDA-ARGOS): Supporting development and validation of Infectious Disease Dx tests.</title>
        <authorList>
            <person name="Duncan R."/>
            <person name="Fisher C."/>
            <person name="Tallon L."/>
            <person name="Sadzewicz L."/>
            <person name="Sengamalay N."/>
            <person name="Ott S."/>
            <person name="Godinez A."/>
            <person name="Nagaraj S."/>
            <person name="Vavikolanu K."/>
            <person name="Nadendla S."/>
            <person name="Aluvathingal J."/>
            <person name="Sichtig H."/>
        </authorList>
    </citation>
    <scope>NUCLEOTIDE SEQUENCE [LARGE SCALE GENOMIC DNA]</scope>
    <source>
        <strain evidence="8">FDAARGOS_361</strain>
    </source>
</reference>
<dbReference type="GO" id="GO:0007131">
    <property type="term" value="P:reciprocal meiotic recombination"/>
    <property type="evidence" value="ECO:0007669"/>
    <property type="project" value="TreeGrafter"/>
</dbReference>
<dbReference type="GO" id="GO:0051598">
    <property type="term" value="P:meiotic recombination checkpoint signaling"/>
    <property type="evidence" value="ECO:0007669"/>
    <property type="project" value="TreeGrafter"/>
</dbReference>
<feature type="region of interest" description="Disordered" evidence="5">
    <location>
        <begin position="1615"/>
        <end position="1654"/>
    </location>
</feature>
<feature type="compositionally biased region" description="Low complexity" evidence="5">
    <location>
        <begin position="211"/>
        <end position="222"/>
    </location>
</feature>
<feature type="compositionally biased region" description="Low complexity" evidence="5">
    <location>
        <begin position="1025"/>
        <end position="1046"/>
    </location>
</feature>
<dbReference type="EMBL" id="RHLC01000012">
    <property type="protein sequence ID" value="TPP54322.1"/>
    <property type="molecule type" value="Genomic_DNA"/>
</dbReference>
<feature type="region of interest" description="Disordered" evidence="5">
    <location>
        <begin position="2469"/>
        <end position="2515"/>
    </location>
</feature>
<proteinExistence type="inferred from homology"/>
<dbReference type="GO" id="GO:0005524">
    <property type="term" value="F:ATP binding"/>
    <property type="evidence" value="ECO:0007669"/>
    <property type="project" value="UniProtKB-KW"/>
</dbReference>
<feature type="compositionally biased region" description="Basic and acidic residues" evidence="5">
    <location>
        <begin position="396"/>
        <end position="409"/>
    </location>
</feature>
<evidence type="ECO:0000256" key="1">
    <source>
        <dbReference type="ARBA" id="ARBA00007271"/>
    </source>
</evidence>
<evidence type="ECO:0000256" key="3">
    <source>
        <dbReference type="ARBA" id="ARBA00022840"/>
    </source>
</evidence>
<dbReference type="PRINTS" id="PR00300">
    <property type="entry name" value="CLPPROTEASEA"/>
</dbReference>
<dbReference type="SMART" id="SM00382">
    <property type="entry name" value="AAA"/>
    <property type="match status" value="1"/>
</dbReference>
<dbReference type="VEuPathDB" id="TriTrypDB:LDHU3_28.2520"/>
<feature type="compositionally biased region" description="Low complexity" evidence="5">
    <location>
        <begin position="1001"/>
        <end position="1010"/>
    </location>
</feature>
<evidence type="ECO:0000313" key="8">
    <source>
        <dbReference type="Proteomes" id="UP000318447"/>
    </source>
</evidence>
<comment type="caution">
    <text evidence="7">The sequence shown here is derived from an EMBL/GenBank/DDBJ whole genome shotgun (WGS) entry which is preliminary data.</text>
</comment>
<feature type="region of interest" description="Disordered" evidence="5">
    <location>
        <begin position="811"/>
        <end position="839"/>
    </location>
</feature>
<organism evidence="7 8">
    <name type="scientific">Leishmania donovani</name>
    <dbReference type="NCBI Taxonomy" id="5661"/>
    <lineage>
        <taxon>Eukaryota</taxon>
        <taxon>Discoba</taxon>
        <taxon>Euglenozoa</taxon>
        <taxon>Kinetoplastea</taxon>
        <taxon>Metakinetoplastina</taxon>
        <taxon>Trypanosomatida</taxon>
        <taxon>Trypanosomatidae</taxon>
        <taxon>Leishmaniinae</taxon>
        <taxon>Leishmania</taxon>
    </lineage>
</organism>
<dbReference type="Gene3D" id="3.40.50.300">
    <property type="entry name" value="P-loop containing nucleotide triphosphate hydrolases"/>
    <property type="match status" value="1"/>
</dbReference>
<feature type="region of interest" description="Disordered" evidence="5">
    <location>
        <begin position="1700"/>
        <end position="1721"/>
    </location>
</feature>
<accession>A0A504XYT9</accession>
<feature type="compositionally biased region" description="Low complexity" evidence="5">
    <location>
        <begin position="235"/>
        <end position="255"/>
    </location>
</feature>
<feature type="region of interest" description="Disordered" evidence="5">
    <location>
        <begin position="2035"/>
        <end position="2054"/>
    </location>
</feature>
<evidence type="ECO:0000256" key="5">
    <source>
        <dbReference type="SAM" id="MobiDB-lite"/>
    </source>
</evidence>
<evidence type="ECO:0000259" key="6">
    <source>
        <dbReference type="SMART" id="SM00382"/>
    </source>
</evidence>
<feature type="compositionally biased region" description="Low complexity" evidence="5">
    <location>
        <begin position="2036"/>
        <end position="2054"/>
    </location>
</feature>
<dbReference type="PROSITE" id="PS00674">
    <property type="entry name" value="AAA"/>
    <property type="match status" value="1"/>
</dbReference>
<feature type="region of interest" description="Disordered" evidence="5">
    <location>
        <begin position="1850"/>
        <end position="1873"/>
    </location>
</feature>
<dbReference type="VEuPathDB" id="TriTrypDB:LDHU3_28.2530"/>
<feature type="compositionally biased region" description="Basic and acidic residues" evidence="5">
    <location>
        <begin position="1615"/>
        <end position="1627"/>
    </location>
</feature>
<gene>
    <name evidence="7" type="ORF">CGC21_22405</name>
</gene>
<dbReference type="GO" id="GO:0005634">
    <property type="term" value="C:nucleus"/>
    <property type="evidence" value="ECO:0007669"/>
    <property type="project" value="TreeGrafter"/>
</dbReference>
<name>A0A504XYT9_LEIDO</name>
<dbReference type="InterPro" id="IPR001270">
    <property type="entry name" value="ClpA/B"/>
</dbReference>
<dbReference type="VEuPathDB" id="TriTrypDB:LdCL_280024200"/>
<feature type="region of interest" description="Disordered" evidence="5">
    <location>
        <begin position="1743"/>
        <end position="1778"/>
    </location>
</feature>
<dbReference type="InterPro" id="IPR003959">
    <property type="entry name" value="ATPase_AAA_core"/>
</dbReference>
<dbReference type="Proteomes" id="UP000318447">
    <property type="component" value="Unassembled WGS sequence"/>
</dbReference>
<keyword evidence="3" id="KW-0067">ATP-binding</keyword>
<comment type="similarity">
    <text evidence="1">Belongs to the AAA ATPase family. PCH2 subfamily.</text>
</comment>
<feature type="compositionally biased region" description="Polar residues" evidence="5">
    <location>
        <begin position="1746"/>
        <end position="1756"/>
    </location>
</feature>
<dbReference type="VEuPathDB" id="TriTrypDB:LdCL_280024100"/>
<dbReference type="VEuPathDB" id="TriTrypDB:LdBPK_281910.1"/>
<keyword evidence="2" id="KW-0547">Nucleotide-binding</keyword>
<dbReference type="InterPro" id="IPR058249">
    <property type="entry name" value="Pch2_C"/>
</dbReference>
<evidence type="ECO:0000313" key="7">
    <source>
        <dbReference type="EMBL" id="TPP54322.1"/>
    </source>
</evidence>
<dbReference type="GO" id="GO:0005694">
    <property type="term" value="C:chromosome"/>
    <property type="evidence" value="ECO:0007669"/>
    <property type="project" value="TreeGrafter"/>
</dbReference>
<dbReference type="Pfam" id="PF23242">
    <property type="entry name" value="AAA_lid_TRIP13_C"/>
    <property type="match status" value="1"/>
</dbReference>
<sequence>MRPSSTCTAASGTGHGLAHAEAVDGSTRLPSPAGVAASASPLTVTCWPCASFPGRGGGNPLRAFRTESPGTTVAVVTEQRTAPHRMAPIRLSCYSRTLPKSDLLPSFLSPRVAAAPPFSLRTPLSKALLCSLLTSSAAATRMLASTGARRHPVRVTASRQQHAAVQGVTVLRHSHNRQVRRLLEAVVAVDGGGRPPGLRLGVAVRALATATTPSTSTDTDAPPASPESFLDLNEAPVHPVLSSSSSVSSGDASAPARRESSHRFTAKQRRQQHPQQEQSSRGRNRQRKERRSGSQGSLHQNEHGATTLRGRSRHGELPPQQQPGPLPHKQMCHVHSSGHHGGTTSSAAPSSAGGASAHGRRGSSPVRRSGAVSASATYARTAKEEVSTTWSGSAGRRGDDRRERGRRSGIDTSATGQPSRPASKNYEALRKSDKVAAAFELWCAEAVAHSRLVEHLASALGGDSQAVTTVRLLLTGASKKAAAADSGAAAATSPTMSAAETLAVLEVPLSVVDWLNEPIVMPDLGARTLMEFVHKVLSPSHGDKAPANDCDVAGAGELFAASAGDSPAAPYRYGRLEAVEVWYDAWGRQQHYRESAEGLFSSNTEPAAPSLKASIALWHRRQRAVQDVLLSHLTEGGRPSVLDALPVCPAACDSADTRDTTPVECGPVTAASTSGAPVQPDGNAAARPDQFVEGATRELLPYLIEFLQTLSAFKAAREEAKMHAEYHALLENAVAVQSGSAQAAADAAAQGTYTHLCLVARRFRASLPAELHPPPAASDIADKPLGGDGGVDAELRTAAQQYLRSISKVDKVASHSAQSPSKIERSTGDAGTHETTGAQSSSLALAERAGAAPSYSVAVLDICIGVVLRCLLFYLPALSAKDRGHVLQQLSAPWLTLEPEESARVACWSEFFGVADFFSKACALKRRERIGALPSAMGGLSNGDCSTSSASFTVDHSTLSTLQGVVQQLRSLCWPTVLDRHSSIVQHALCLLPAASEASTSPSSAAASVSDQRRQQRRPPTEALPAGSARGTASSSTVAAAPPHSTQPRPPAWSDVVAVVRGSESRQRLGYELLFLFLGALRCGKENAFPAPVKATAAAAADASVEKPAWPHHRPSDRRRLNTVCIYALDVDSFIAERMSDLWPAGDAWPLLRTQPSCSAGRAVPPPGSRPAPAELLAEQTAHPYGLSRVALCTFSDSLLESWSTLSLQRAQILMVALQRAVAAPAALTLRSLLPNLHSSARAGCELSGTRSSATPPHAVQLAARRAEWRAVAPVMFLYTTRACPSLWRTMWAYISSQMKSLLRQVEEMMRSAQASAGDEQGGDVATRGERRWSNEEVEACYKQLEELATMCAWLVAMAPSVCGKWLAVAGAATSEPAQASAREHTERVKAGFERCVKGLLAVWTKTGASADAAEQLLTLFSRHPSSTPTPVDCTPVRAANNGAVDDTAQGAKAPPSAPEETGTGEAVTLLAELAAAAQTHVWTRALYGAVELWIKKTRYIQAQSRGIMETVQLMPPAEASTSALAAMTAAAPGRAADDRSRAGETVTNGGSCASVPTAPHDVDLALLAWWRSTAEEDIGLPSARVYLAQVYTELLRIVSARAVLAPSTPLPERAHVGHPLDSERDSVLGGASNRAGAVDSGDEPTSTLRGDTPLSGAAEKTIFSAAEVVVILRVLSSIAARGVATVTLGRLTERASGRGVLGKTSSAGPAENAVGVESTSGNADSIIDSLRRAAVYATVADKEVPSTTTPDSTASKDAGARGLSTATDGDESGNPTRVGVAEEATAHDRGNAAALSAQMAVQRIEEALLSSLTAHSGALPATTMVEATWLRLLPLSTLQKLLDHRESSATVSAGPDAPPCKAANSGSSNAQPTACADLATTAATPSPPRFAPVAVVASGSAPQLDGSLRESPSPWVRKLHDAVLTSCHSRHIGICLVSSLYSVLAASQKRDDSTQPLSASTSCDGSRGAVSAATVSCGGTSETASSCAEDCDVARDGPSLATSRLRCFLARLRTSCAEAVVLFHRARRQHADLTAASGEGDASSSGGADADDANASRVGLKASAWAAAAEVDGDSKGEAEAGTLHAATPHQQHGQRFCNVLVVTSELHERLTAYAETLNCAAARCSGAEQGAGQDTLRTSRNGKPERMRHLLRLLYASLLDAVADFVPYAEHGNAVEVMQMLGVITRRMPWQQCAQASLSQALPLEKDGLFGDHTSDETSCEAVPLAKRGGGVAEAGAAARPSAPRDGDEEGVSIDPLLVCFREQVTRLMPYVDAEVLRCTKARLPQLLNLALIGSAKSSVEYVLRSVPVSTRGSMQRREGPCAAAAEATRSRSTLALSPVSRSAAKVSASESASHGATTEAEPGRLGLSTLPLWSQAPLESLLHRIAMDRLMASRHALYLCTLTVNAPEFSAVLLPLTQYLRDARARISWAMLEVVFKAVAVSAVNFQRHHQAEMLLRSDLLPLSPSLSPGSDQTPGSAAHSPADRASAASAAERPRRGGGGGDASQRGGIALPRSSTDCAALRVGEMRYPHRNGSGASAPLFRTAAVPSAVCNAPSQLRHAWGDLARRLLHEEDDVAVSDVSLWVSALYCGAMVNCAGTQLFEQLLALLRDEFVPFLERAAASADSDEGGVSASSASSASYPTWPPTAAVASGRAVLDDALPLAGAWRCGLLEAIPQLFVEDAAFWRRVKNCVETWCAAIARDPAEVASESPSAPRTSTSAARRSWVTQLQQSFNWAAQCAGHSSLVFSDNTWTTETANADAHAVAEWMRIQLEALGASAASVTTTPEAPPNGESTRYLVVIEVRTTADTAAWPELSCLVRSYVRVQASRRLAAGHLPPFLPGATISLADAPPLLRDDVASVRVCDVSFPTGCSWTNMEQVHFCMCLYRLHGETLCMPLSSAASAPVTQASLPAWCTADSMHSGGDEGDSASTFTVTPLPHVSLEGQWESLYYGESEAASIAFKRDIVSYVDAAMRFTHAGVSSNFVTWNRLVLFHGPPGTGKTSLCRALAQKLSIRLASSVYARACLLEINAHSLFSRWFSESGKRVLQLFEQVHRIADDKECLVCCVMDEVESLAAARTSAMKGNEPSDSIRVVNALLTQMDRLQDCKNIVVLATTNLTAAIDAALLDRADKRVYVGPPGVQARFLILYASVQELVDKRLVAAPQAGTSVLPDELNGFSLADERCQDEGQAAHRGNVGAHRSLGGHLLVGGSGTAEAAHMWNEELTALHDVPSKSHKPPQQMIPTSTSLGMAPAPQPAHPQSPSHCLSGNAYTISELLHHIAEVCVGLNGRTLKKLPFLAYGACMCNSYTGGCGGSESAWQGDQRGGFDAPLPLRDYLEALFKVAEEAAEVAVLDANSGS</sequence>
<dbReference type="GO" id="GO:0016887">
    <property type="term" value="F:ATP hydrolysis activity"/>
    <property type="evidence" value="ECO:0007669"/>
    <property type="project" value="InterPro"/>
</dbReference>
<dbReference type="SUPFAM" id="SSF52540">
    <property type="entry name" value="P-loop containing nucleoside triphosphate hydrolases"/>
    <property type="match status" value="1"/>
</dbReference>
<dbReference type="PANTHER" id="PTHR45991">
    <property type="entry name" value="PACHYTENE CHECKPOINT PROTEIN 2"/>
    <property type="match status" value="1"/>
</dbReference>